<dbReference type="AlphaFoldDB" id="A0A2A8D301"/>
<dbReference type="RefSeq" id="WP_098074072.1">
    <property type="nucleotide sequence ID" value="NZ_PDEQ01000001.1"/>
</dbReference>
<evidence type="ECO:0000313" key="3">
    <source>
        <dbReference type="EMBL" id="PEN15173.1"/>
    </source>
</evidence>
<sequence>MLMIKSMATIARFRSTAVVVLVTLVASMTAPAFAQDNPQRQRDPTLPEIAPREIEIRGQFQVGFPSLQRQPLRGFASPPTVPVIPPDRLPYTETYKQERSDLPEQLPSPPSVGSRLATSPPPANGYVEAGAGRYLSRFAEGHVTLPVTPMESFEIDAAYDGSAGFEPSTTSDGSTQHDDVEGSLRFVSEREAVSIDAGLRGLTSTYDQYAAVPNSSGTIGASSPDRTVQSGGLFARIRTHGRIPTSFGLSFDQTSASANTEVGTDNRDYEQQRFAINARGAIPFGTREIEADIAASTSGLGSSAFEGDVQTLNLGGSAIAYRSGPTVIRAGARLLTFQSGSSSDSPPTPEASATYFVPTGELTIAMTPRFTIFAVNQPGLEHNTLLSRMSDTPWLAPQRYVRPTLYATRADAGVRVSVGPLRITSHAGYRYAPSYRFVEPGPVVGYENGFFRSNYESARIAEAGASLALQGFDQVQAILRATIRDGQLTDSDTSIPYFSPLVVESALTYSFLDGKALAGMELGVESPRYVDRSETEQTDTIVDLDLNGSYHVTPIIDIVARLDNMGASFERYAGYERPPTTVTAGIRIHW</sequence>
<dbReference type="Proteomes" id="UP000220102">
    <property type="component" value="Unassembled WGS sequence"/>
</dbReference>
<dbReference type="EMBL" id="PDEQ01000001">
    <property type="protein sequence ID" value="PEN15173.1"/>
    <property type="molecule type" value="Genomic_DNA"/>
</dbReference>
<organism evidence="3 4">
    <name type="scientific">Longibacter salinarum</name>
    <dbReference type="NCBI Taxonomy" id="1850348"/>
    <lineage>
        <taxon>Bacteria</taxon>
        <taxon>Pseudomonadati</taxon>
        <taxon>Rhodothermota</taxon>
        <taxon>Rhodothermia</taxon>
        <taxon>Rhodothermales</taxon>
        <taxon>Salisaetaceae</taxon>
        <taxon>Longibacter</taxon>
    </lineage>
</organism>
<accession>A0A2A8D301</accession>
<evidence type="ECO:0000256" key="1">
    <source>
        <dbReference type="SAM" id="MobiDB-lite"/>
    </source>
</evidence>
<name>A0A2A8D301_9BACT</name>
<proteinExistence type="predicted"/>
<protein>
    <recommendedName>
        <fullName evidence="5">TonB-dependent receptor-like beta-barrel domain-containing protein</fullName>
    </recommendedName>
</protein>
<evidence type="ECO:0000313" key="4">
    <source>
        <dbReference type="Proteomes" id="UP000220102"/>
    </source>
</evidence>
<evidence type="ECO:0000256" key="2">
    <source>
        <dbReference type="SAM" id="SignalP"/>
    </source>
</evidence>
<feature type="region of interest" description="Disordered" evidence="1">
    <location>
        <begin position="97"/>
        <end position="121"/>
    </location>
</feature>
<gene>
    <name evidence="3" type="ORF">CRI94_02500</name>
</gene>
<keyword evidence="4" id="KW-1185">Reference proteome</keyword>
<reference evidence="3 4" key="1">
    <citation type="submission" date="2017-10" db="EMBL/GenBank/DDBJ databases">
        <title>Draft genome of Longibacter Salinarum.</title>
        <authorList>
            <person name="Goh K.M."/>
            <person name="Shamsir M.S."/>
            <person name="Lim S.W."/>
        </authorList>
    </citation>
    <scope>NUCLEOTIDE SEQUENCE [LARGE SCALE GENOMIC DNA]</scope>
    <source>
        <strain evidence="3 4">KCTC 52045</strain>
    </source>
</reference>
<keyword evidence="2" id="KW-0732">Signal</keyword>
<evidence type="ECO:0008006" key="5">
    <source>
        <dbReference type="Google" id="ProtNLM"/>
    </source>
</evidence>
<feature type="chain" id="PRO_5013083281" description="TonB-dependent receptor-like beta-barrel domain-containing protein" evidence="2">
    <location>
        <begin position="35"/>
        <end position="590"/>
    </location>
</feature>
<comment type="caution">
    <text evidence="3">The sequence shown here is derived from an EMBL/GenBank/DDBJ whole genome shotgun (WGS) entry which is preliminary data.</text>
</comment>
<dbReference type="SUPFAM" id="SSF56935">
    <property type="entry name" value="Porins"/>
    <property type="match status" value="1"/>
</dbReference>
<feature type="signal peptide" evidence="2">
    <location>
        <begin position="1"/>
        <end position="34"/>
    </location>
</feature>